<dbReference type="InterPro" id="IPR001845">
    <property type="entry name" value="HTH_ArsR_DNA-bd_dom"/>
</dbReference>
<dbReference type="Pfam" id="PF00989">
    <property type="entry name" value="PAS"/>
    <property type="match status" value="3"/>
</dbReference>
<dbReference type="Gene3D" id="3.30.450.20">
    <property type="entry name" value="PAS domain"/>
    <property type="match status" value="7"/>
</dbReference>
<sequence>MIQNNQRLDLIRELLSAHPQGLSVTEIAAALGVNKNSTGRSLDTLYAAGEIRMRRFGMAKLYTSAARMPLSAMMSLLSNPILIADADQTITFINDPFLSLLNLTREQVINRHITTVRGVAPDIEGLEAAFDAATEQGEVKEMIRFSGEEERIFLRRCVPVTLETDAAGTAVIMKELTAQIRAEQALHEQENQFTEVIENLQDIYYQTDQDEILTYANRQILPFLGYDSMDQVLGHTASSFWAEPEKRKKFLNLVRKRGAINDFETSLLRADGSQVPISTSSHLRFARNGEVLGLGGTIRDISWRKKNEEKIQVLSAHNRAMIEANLDPIVSVDRDGLITDVNEATVAITGYPREQLIGSRFNQYFADQIQAEQLFGEVVHSGQIRNRLASMLHADGHRTPALCNAALCRNEDGTISGIFVSLRDITDQEKMDRDLTRNERMLQMTEAVFTLSEQPIVIGFPDGGVAYANPALCRMLGFTEKELKALDWRTDLTSQEWQETDSSVLEKQALTGEPQKYRKELLHKDGYPVPVEIVMHLIRVTRDQNPCFCCYLTDISRDLQAAKQRAAGELRFQHFLNAAPIGVLTADSGGRIVTVNRRMARLFGHSSNDLEGRLTIEVLEQADLGEKHRFREILINGAENIPVDIRQKDGRPVEMLLTVAPVTDQQNQYQGMVGFLIDQTKTKKQERILIEAGRRISAMIDQVPLIALKFDRTGELISCNDALIATTGWTRNQVLGRDWHRHLVPPGETGDRDLTMQDLVKGDQKDWTGPVLTADGRKLQIRWTCLMLLDDQQQFEGTICLGEEVTEQRQLAVLLSRTEEEYQDLIEINPYPTVLIDADWTITRVNREFTTALHYTVPERPKKLTFLSIVSPENRPAVTMLLNEEVSHATCTLVQEDGRPIIATIRPGPCRGDRPRMLVLMIDQV</sequence>
<dbReference type="InterPro" id="IPR013767">
    <property type="entry name" value="PAS_fold"/>
</dbReference>
<reference evidence="4 5" key="1">
    <citation type="journal article" date="2015" name="Genome Announc.">
        <title>Complete Genome Sequence of Methanosphaerula palustris E1-9CT, a Hydrogenotrophic Methanogen Isolated from a Minerotrophic Fen Peatland.</title>
        <authorList>
            <person name="Cadillo-Quiroz H."/>
            <person name="Browne P."/>
            <person name="Kyrpides N."/>
            <person name="Woyke T."/>
            <person name="Goodwin L."/>
            <person name="Detter C."/>
            <person name="Yavitt J.B."/>
            <person name="Zinder S.H."/>
        </authorList>
    </citation>
    <scope>NUCLEOTIDE SEQUENCE [LARGE SCALE GENOMIC DNA]</scope>
    <source>
        <strain evidence="5">ATCC BAA-1556 / DSM 19958 / E1-9c</strain>
    </source>
</reference>
<dbReference type="eggNOG" id="arCOG06918">
    <property type="taxonomic scope" value="Archaea"/>
</dbReference>
<dbReference type="InterPro" id="IPR011991">
    <property type="entry name" value="ArsR-like_HTH"/>
</dbReference>
<dbReference type="Pfam" id="PF13188">
    <property type="entry name" value="PAS_8"/>
    <property type="match status" value="1"/>
</dbReference>
<evidence type="ECO:0000259" key="3">
    <source>
        <dbReference type="PROSITE" id="PS50987"/>
    </source>
</evidence>
<dbReference type="CDD" id="cd00090">
    <property type="entry name" value="HTH_ARSR"/>
    <property type="match status" value="1"/>
</dbReference>
<dbReference type="EMBL" id="CP001338">
    <property type="protein sequence ID" value="ACL17561.1"/>
    <property type="molecule type" value="Genomic_DNA"/>
</dbReference>
<dbReference type="SMART" id="SM00086">
    <property type="entry name" value="PAC"/>
    <property type="match status" value="5"/>
</dbReference>
<feature type="domain" description="PAS" evidence="1">
    <location>
        <begin position="189"/>
        <end position="230"/>
    </location>
</feature>
<dbReference type="PROSITE" id="PS50113">
    <property type="entry name" value="PAC"/>
    <property type="match status" value="3"/>
</dbReference>
<feature type="domain" description="PAS" evidence="1">
    <location>
        <begin position="462"/>
        <end position="483"/>
    </location>
</feature>
<evidence type="ECO:0000313" key="4">
    <source>
        <dbReference type="EMBL" id="ACL17561.1"/>
    </source>
</evidence>
<dbReference type="PANTHER" id="PTHR44757:SF2">
    <property type="entry name" value="BIOFILM ARCHITECTURE MAINTENANCE PROTEIN MBAA"/>
    <property type="match status" value="1"/>
</dbReference>
<dbReference type="GeneID" id="7272570"/>
<dbReference type="InterPro" id="IPR000014">
    <property type="entry name" value="PAS"/>
</dbReference>
<dbReference type="Pfam" id="PF08448">
    <property type="entry name" value="PAS_4"/>
    <property type="match status" value="1"/>
</dbReference>
<evidence type="ECO:0000259" key="2">
    <source>
        <dbReference type="PROSITE" id="PS50113"/>
    </source>
</evidence>
<dbReference type="Pfam" id="PF13426">
    <property type="entry name" value="PAS_9"/>
    <property type="match status" value="2"/>
</dbReference>
<dbReference type="InterPro" id="IPR036388">
    <property type="entry name" value="WH-like_DNA-bd_sf"/>
</dbReference>
<feature type="domain" description="HTH arsR-type" evidence="3">
    <location>
        <begin position="1"/>
        <end position="84"/>
    </location>
</feature>
<dbReference type="RefSeq" id="WP_012618880.1">
    <property type="nucleotide sequence ID" value="NC_011832.1"/>
</dbReference>
<dbReference type="GO" id="GO:0003677">
    <property type="term" value="F:DNA binding"/>
    <property type="evidence" value="ECO:0007669"/>
    <property type="project" value="InterPro"/>
</dbReference>
<dbReference type="SUPFAM" id="SSF55785">
    <property type="entry name" value="PYP-like sensor domain (PAS domain)"/>
    <property type="match status" value="7"/>
</dbReference>
<organism evidence="4 5">
    <name type="scientific">Methanosphaerula palustris (strain ATCC BAA-1556 / DSM 19958 / E1-9c)</name>
    <dbReference type="NCBI Taxonomy" id="521011"/>
    <lineage>
        <taxon>Archaea</taxon>
        <taxon>Methanobacteriati</taxon>
        <taxon>Methanobacteriota</taxon>
        <taxon>Stenosarchaea group</taxon>
        <taxon>Methanomicrobia</taxon>
        <taxon>Methanomicrobiales</taxon>
        <taxon>Methanoregulaceae</taxon>
        <taxon>Methanosphaerula</taxon>
    </lineage>
</organism>
<dbReference type="KEGG" id="mpl:Mpal_2272"/>
<dbReference type="InterPro" id="IPR001610">
    <property type="entry name" value="PAC"/>
</dbReference>
<feature type="domain" description="PAC" evidence="2">
    <location>
        <begin position="385"/>
        <end position="437"/>
    </location>
</feature>
<feature type="domain" description="PAC" evidence="2">
    <location>
        <begin position="261"/>
        <end position="313"/>
    </location>
</feature>
<dbReference type="eggNOG" id="arCOG06712">
    <property type="taxonomic scope" value="Archaea"/>
</dbReference>
<dbReference type="NCBIfam" id="TIGR00229">
    <property type="entry name" value="sensory_box"/>
    <property type="match status" value="5"/>
</dbReference>
<keyword evidence="5" id="KW-1185">Reference proteome</keyword>
<feature type="domain" description="PAS" evidence="1">
    <location>
        <begin position="692"/>
        <end position="763"/>
    </location>
</feature>
<feature type="domain" description="PAC" evidence="2">
    <location>
        <begin position="639"/>
        <end position="691"/>
    </location>
</feature>
<accession>B8GE60</accession>
<dbReference type="InterPro" id="IPR000700">
    <property type="entry name" value="PAS-assoc_C"/>
</dbReference>
<dbReference type="SMART" id="SM00091">
    <property type="entry name" value="PAS"/>
    <property type="match status" value="7"/>
</dbReference>
<proteinExistence type="predicted"/>
<dbReference type="PANTHER" id="PTHR44757">
    <property type="entry name" value="DIGUANYLATE CYCLASE DGCP"/>
    <property type="match status" value="1"/>
</dbReference>
<dbReference type="InterPro" id="IPR036390">
    <property type="entry name" value="WH_DNA-bd_sf"/>
</dbReference>
<dbReference type="InterPro" id="IPR035965">
    <property type="entry name" value="PAS-like_dom_sf"/>
</dbReference>
<dbReference type="Gene3D" id="1.10.10.10">
    <property type="entry name" value="Winged helix-like DNA-binding domain superfamily/Winged helix DNA-binding domain"/>
    <property type="match status" value="1"/>
</dbReference>
<dbReference type="GO" id="GO:0003700">
    <property type="term" value="F:DNA-binding transcription factor activity"/>
    <property type="evidence" value="ECO:0007669"/>
    <property type="project" value="InterPro"/>
</dbReference>
<dbReference type="Proteomes" id="UP000002457">
    <property type="component" value="Chromosome"/>
</dbReference>
<feature type="domain" description="PAS" evidence="1">
    <location>
        <begin position="314"/>
        <end position="358"/>
    </location>
</feature>
<dbReference type="CDD" id="cd00130">
    <property type="entry name" value="PAS"/>
    <property type="match status" value="6"/>
</dbReference>
<dbReference type="STRING" id="521011.Mpal_2272"/>
<dbReference type="PROSITE" id="PS50112">
    <property type="entry name" value="PAS"/>
    <property type="match status" value="7"/>
</dbReference>
<dbReference type="InterPro" id="IPR052155">
    <property type="entry name" value="Biofilm_reg_signaling"/>
</dbReference>
<evidence type="ECO:0000259" key="1">
    <source>
        <dbReference type="PROSITE" id="PS50112"/>
    </source>
</evidence>
<dbReference type="AlphaFoldDB" id="B8GE60"/>
<dbReference type="InterPro" id="IPR005471">
    <property type="entry name" value="Tscrpt_reg_IclR_N"/>
</dbReference>
<dbReference type="InterPro" id="IPR013656">
    <property type="entry name" value="PAS_4"/>
</dbReference>
<feature type="domain" description="PAS" evidence="1">
    <location>
        <begin position="818"/>
        <end position="889"/>
    </location>
</feature>
<dbReference type="Pfam" id="PF09339">
    <property type="entry name" value="HTH_IclR"/>
    <property type="match status" value="1"/>
</dbReference>
<dbReference type="SUPFAM" id="SSF46785">
    <property type="entry name" value="Winged helix' DNA-binding domain"/>
    <property type="match status" value="1"/>
</dbReference>
<feature type="domain" description="PAS" evidence="1">
    <location>
        <begin position="66"/>
        <end position="111"/>
    </location>
</feature>
<gene>
    <name evidence="4" type="ordered locus">Mpal_2272</name>
</gene>
<dbReference type="HOGENOM" id="CLU_315607_0_0_2"/>
<dbReference type="PROSITE" id="PS50987">
    <property type="entry name" value="HTH_ARSR_2"/>
    <property type="match status" value="1"/>
</dbReference>
<feature type="domain" description="PAS" evidence="1">
    <location>
        <begin position="568"/>
        <end position="638"/>
    </location>
</feature>
<evidence type="ECO:0000313" key="5">
    <source>
        <dbReference type="Proteomes" id="UP000002457"/>
    </source>
</evidence>
<name>B8GE60_METPE</name>
<protein>
    <submittedName>
        <fullName evidence="4">Putative PAS/PAC sensor protein</fullName>
    </submittedName>
</protein>